<dbReference type="OMA" id="RMVIVGP"/>
<keyword evidence="5" id="KW-1185">Reference proteome</keyword>
<reference evidence="4 5" key="2">
    <citation type="journal article" date="2012" name="Proc. Natl. Acad. Sci. U.S.A.">
        <title>Antigenic diversity is generated by distinct evolutionary mechanisms in African trypanosome species.</title>
        <authorList>
            <person name="Jackson A.P."/>
            <person name="Berry A."/>
            <person name="Aslett M."/>
            <person name="Allison H.C."/>
            <person name="Burton P."/>
            <person name="Vavrova-Anderson J."/>
            <person name="Brown R."/>
            <person name="Browne H."/>
            <person name="Corton N."/>
            <person name="Hauser H."/>
            <person name="Gamble J."/>
            <person name="Gilderthorp R."/>
            <person name="Marcello L."/>
            <person name="McQuillan J."/>
            <person name="Otto T.D."/>
            <person name="Quail M.A."/>
            <person name="Sanders M.J."/>
            <person name="van Tonder A."/>
            <person name="Ginger M.L."/>
            <person name="Field M.C."/>
            <person name="Barry J.D."/>
            <person name="Hertz-Fowler C."/>
            <person name="Berriman M."/>
        </authorList>
    </citation>
    <scope>NUCLEOTIDE SEQUENCE [LARGE SCALE GENOMIC DNA]</scope>
    <source>
        <strain evidence="4 5">IL3000</strain>
    </source>
</reference>
<dbReference type="PANTHER" id="PTHR33129:SF3">
    <property type="entry name" value="HOT SPOT (RHS) PROTEIN, PUTATIVE-RELATED"/>
    <property type="match status" value="1"/>
</dbReference>
<dbReference type="VEuPathDB" id="TriTrypDB:TcIL3000_0_49390"/>
<gene>
    <name evidence="4" type="ORF">TCIL3000_0_49390</name>
</gene>
<protein>
    <submittedName>
        <fullName evidence="4">WGS project CAEQ00000000 data, annotated contig 1996</fullName>
    </submittedName>
</protein>
<feature type="domain" description="DUF7578" evidence="3">
    <location>
        <begin position="53"/>
        <end position="112"/>
    </location>
</feature>
<organism evidence="4 5">
    <name type="scientific">Trypanosoma congolense (strain IL3000)</name>
    <dbReference type="NCBI Taxonomy" id="1068625"/>
    <lineage>
        <taxon>Eukaryota</taxon>
        <taxon>Discoba</taxon>
        <taxon>Euglenozoa</taxon>
        <taxon>Kinetoplastea</taxon>
        <taxon>Metakinetoplastina</taxon>
        <taxon>Trypanosomatida</taxon>
        <taxon>Trypanosomatidae</taxon>
        <taxon>Trypanosoma</taxon>
        <taxon>Nannomonas</taxon>
    </lineage>
</organism>
<proteinExistence type="predicted"/>
<dbReference type="InterPro" id="IPR052980">
    <property type="entry name" value="Crinkler_effector"/>
</dbReference>
<evidence type="ECO:0000259" key="3">
    <source>
        <dbReference type="Pfam" id="PF24466"/>
    </source>
</evidence>
<evidence type="ECO:0000259" key="2">
    <source>
        <dbReference type="Pfam" id="PF20445"/>
    </source>
</evidence>
<feature type="domain" description="Retrotransposon hot spot protein,C-terminal" evidence="1">
    <location>
        <begin position="315"/>
        <end position="617"/>
    </location>
</feature>
<dbReference type="PANTHER" id="PTHR33129">
    <property type="entry name" value="PROTEIN KINASE DOMAIN-CONTAINING PROTEIN-RELATED"/>
    <property type="match status" value="1"/>
</dbReference>
<dbReference type="Proteomes" id="UP000000702">
    <property type="component" value="Unassembled WGS sequence"/>
</dbReference>
<accession>F9WAN4</accession>
<evidence type="ECO:0000313" key="5">
    <source>
        <dbReference type="Proteomes" id="UP000000702"/>
    </source>
</evidence>
<evidence type="ECO:0000259" key="1">
    <source>
        <dbReference type="Pfam" id="PF07999"/>
    </source>
</evidence>
<dbReference type="InterPro" id="IPR046835">
    <property type="entry name" value="RHS_N"/>
</dbReference>
<dbReference type="AlphaFoldDB" id="F9WAN4"/>
<dbReference type="Pfam" id="PF07999">
    <property type="entry name" value="RHSP"/>
    <property type="match status" value="1"/>
</dbReference>
<dbReference type="InterPro" id="IPR046836">
    <property type="entry name" value="RHS_C"/>
</dbReference>
<evidence type="ECO:0000313" key="4">
    <source>
        <dbReference type="EMBL" id="CCD14305.1"/>
    </source>
</evidence>
<dbReference type="InterPro" id="IPR006518">
    <property type="entry name" value="Trypano_RHS"/>
</dbReference>
<sequence>MAERKVKQAGRKVATDAAGRSLASSKAAVARVSGTWTLDSLVEDVLMEGCSGPGDMSLHDFLMKHFKKTFGVKNASLAVFVEDPTYYVADESVLGRITSSSPYMEFMRKYESRNTMRMGLYRLHNMGIYSLRQWADAADNVRNISVQVREKLNAALGSAGHTGGPRRNVDALGGELVEDAYDSVFYAAWGYVWRNDQCSKKWLWTCMFSLMPGERPHLWSEAQADAPYDPEEPWEGDEVPGVCGKLVLAVLFSRGGWPHMLFDAEKAHRERVDSLTGHNTACDAYIRKENVRVWHIVREALDECFEGEGVVHPFLVIGTSGSGKSSAMGPFLLNRLLHYQSERLGAVVYFVKGEAYLFHRQEKSVVHYRSQVCAVSRINHMINSGVEGYIIFDIGEGSRGMEGLPRAWGIVLIASPDMKDFHEFKTQRPCTLPIYINCYEDVEFKAVLVWETRRQLSSNQINWNSVNLRNYWEVVRKRIHMVGPLPRYVLGSKECYRCRVIDVKAALSRALNGRAEHYAYLLSHPDKWHMDGTTNMMKLVRAQSGCPEEARNEAVCTYVRGRILEKAMEDFAKRELRRDVLVSFKKRCVSTLEASGLQAFMIGSVVTEVVRHLKYLPREGETERSRSSVLCRPAARNRVPTTFHSFSSADTPVEMVAECLYKPAEKNFPVVDGFFLVDAVGEGVSFPEGAEAPTQTIVLLQVTRARNQRTTTSKVRRLRERLAASFINWREMESRLSYEMIYVQHANSAAIATRQRCSRSGTVSDLASERFWGGVDQFRVKLEAPIAKLLLQEIYDAKITEDVAAIVRDLRGVNITAVAGADSE</sequence>
<dbReference type="Pfam" id="PF20445">
    <property type="entry name" value="RHS_N"/>
    <property type="match status" value="1"/>
</dbReference>
<name>F9WAN4_TRYCI</name>
<comment type="caution">
    <text evidence="4">The sequence shown here is derived from an EMBL/GenBank/DDBJ whole genome shotgun (WGS) entry which is preliminary data.</text>
</comment>
<dbReference type="Pfam" id="PF24466">
    <property type="entry name" value="DUF7578"/>
    <property type="match status" value="1"/>
</dbReference>
<dbReference type="NCBIfam" id="TIGR01631">
    <property type="entry name" value="Trypano_RHS"/>
    <property type="match status" value="1"/>
</dbReference>
<dbReference type="EMBL" id="CAEQ01001459">
    <property type="protein sequence ID" value="CCD14305.1"/>
    <property type="molecule type" value="Genomic_DNA"/>
</dbReference>
<dbReference type="InterPro" id="IPR056000">
    <property type="entry name" value="DUF7578"/>
</dbReference>
<feature type="domain" description="Retrotransposon hot spot protein N-terminal" evidence="2">
    <location>
        <begin position="181"/>
        <end position="308"/>
    </location>
</feature>
<reference evidence="5" key="1">
    <citation type="submission" date="2011-07" db="EMBL/GenBank/DDBJ databases">
        <title>Divergent evolution of antigenic variation in African trypanosomes.</title>
        <authorList>
            <person name="Jackson A.P."/>
            <person name="Berry A."/>
            <person name="Allison H.C."/>
            <person name="Burton P."/>
            <person name="Anderson J."/>
            <person name="Aslett M."/>
            <person name="Brown R."/>
            <person name="Corton N."/>
            <person name="Harris D."/>
            <person name="Hauser H."/>
            <person name="Gamble J."/>
            <person name="Gilderthorp R."/>
            <person name="McQuillan J."/>
            <person name="Quail M.A."/>
            <person name="Sanders M."/>
            <person name="Van Tonder A."/>
            <person name="Ginger M.L."/>
            <person name="Donelson J.E."/>
            <person name="Field M.C."/>
            <person name="Barry J.D."/>
            <person name="Berriman M."/>
            <person name="Hertz-Fowler C."/>
        </authorList>
    </citation>
    <scope>NUCLEOTIDE SEQUENCE [LARGE SCALE GENOMIC DNA]</scope>
    <source>
        <strain evidence="5">IL3000</strain>
    </source>
</reference>